<dbReference type="InterPro" id="IPR028250">
    <property type="entry name" value="DsbDN"/>
</dbReference>
<dbReference type="InterPro" id="IPR036929">
    <property type="entry name" value="DsbDN_sf"/>
</dbReference>
<dbReference type="STRING" id="1513896.SAMN05660841_04003"/>
<accession>A0A1T5GF14</accession>
<keyword evidence="2" id="KW-0732">Signal</keyword>
<reference evidence="5" key="1">
    <citation type="submission" date="2017-02" db="EMBL/GenBank/DDBJ databases">
        <authorList>
            <person name="Varghese N."/>
            <person name="Submissions S."/>
        </authorList>
    </citation>
    <scope>NUCLEOTIDE SEQUENCE [LARGE SCALE GENOMIC DNA]</scope>
    <source>
        <strain evidence="5">DSM 24091</strain>
    </source>
</reference>
<gene>
    <name evidence="4" type="ORF">SAMN05660841_04003</name>
</gene>
<evidence type="ECO:0000256" key="1">
    <source>
        <dbReference type="SAM" id="Coils"/>
    </source>
</evidence>
<dbReference type="AlphaFoldDB" id="A0A1T5GF14"/>
<feature type="signal peptide" evidence="2">
    <location>
        <begin position="1"/>
        <end position="21"/>
    </location>
</feature>
<proteinExistence type="predicted"/>
<dbReference type="RefSeq" id="WP_176141143.1">
    <property type="nucleotide sequence ID" value="NZ_FUZF01000024.1"/>
</dbReference>
<evidence type="ECO:0000313" key="4">
    <source>
        <dbReference type="EMBL" id="SKC06962.1"/>
    </source>
</evidence>
<dbReference type="Gene3D" id="2.60.40.1250">
    <property type="entry name" value="Thiol:disulfide interchange protein DsbD, N-terminal domain"/>
    <property type="match status" value="1"/>
</dbReference>
<feature type="coiled-coil region" evidence="1">
    <location>
        <begin position="327"/>
        <end position="354"/>
    </location>
</feature>
<evidence type="ECO:0000313" key="5">
    <source>
        <dbReference type="Proteomes" id="UP000190150"/>
    </source>
</evidence>
<feature type="chain" id="PRO_5013115084" evidence="2">
    <location>
        <begin position="22"/>
        <end position="646"/>
    </location>
</feature>
<dbReference type="SUPFAM" id="SSF74863">
    <property type="entry name" value="Thiol:disulfide interchange protein DsbD, N-terminal domain (DsbD-alpha)"/>
    <property type="match status" value="1"/>
</dbReference>
<name>A0A1T5GF14_9SPHI</name>
<dbReference type="Pfam" id="PF11412">
    <property type="entry name" value="DsbD_N"/>
    <property type="match status" value="1"/>
</dbReference>
<evidence type="ECO:0000256" key="2">
    <source>
        <dbReference type="SAM" id="SignalP"/>
    </source>
</evidence>
<evidence type="ECO:0000259" key="3">
    <source>
        <dbReference type="Pfam" id="PF11412"/>
    </source>
</evidence>
<sequence length="646" mass="74041">MKATTYIYLFCFLLLTVSAVAQKPRQLKVLYVGGSANWEKEVFKSEEDKAKDIARRKASFEVMLKKHFSDVTVIDAKDYKQSLSDSYDVTVMDGTPPALSDRQIIRDAEGKVTNYLPASYLTEDFARPMLFIGELGERMGRSIGLKMDWYCLCLDAHAHHYKKEHPIFKGPFKVRLTEQMMPTPTDALHYAYFSDTALPKEINMWRVQTKGYVTDQGFRVGMVARPWGFEDSPDAESISSGVCQKTLDAVAIARHGNFFHWGFAASPEYMTDEANTVLANAVVYISTFKSSPVIARKYTDRRATKLYLKEKKYYSTREAYDESVKMNAEFEKQMLEQKAKAEAKKSKNEALSEDDKMYLNFTPAATPSFEEFLKKYQGDLFDKFGTDSKAYGDYYDQNWDYFYSEDASYVIKVDEDVKSLGIPNTDIRLLDKCIQMLEKNQDIDKAKRILSRYTLLQLDNTKEWRNWFEKNKEKLFFTQSGGFYFMLDTKDKSEPTNQYKRRLPETPKQAVSYDKIHVDATSHDQPVRIAAAVIDMADQQKEVVVKVKIHPGYHIYAAVSGKDPYIKTELSMTLPTGINKKGDLVSPSFHYFNDKGTTIYKDEIVFKQAINGSSSGKIKVEFGYQCCDSQICFPPATEVIELDLTT</sequence>
<keyword evidence="5" id="KW-1185">Reference proteome</keyword>
<feature type="domain" description="Thiol:disulfide interchange protein DsbD N-terminal" evidence="3">
    <location>
        <begin position="532"/>
        <end position="643"/>
    </location>
</feature>
<dbReference type="Proteomes" id="UP000190150">
    <property type="component" value="Unassembled WGS sequence"/>
</dbReference>
<dbReference type="EMBL" id="FUZF01000024">
    <property type="protein sequence ID" value="SKC06962.1"/>
    <property type="molecule type" value="Genomic_DNA"/>
</dbReference>
<keyword evidence="1" id="KW-0175">Coiled coil</keyword>
<organism evidence="4 5">
    <name type="scientific">Sphingobacterium nematocida</name>
    <dbReference type="NCBI Taxonomy" id="1513896"/>
    <lineage>
        <taxon>Bacteria</taxon>
        <taxon>Pseudomonadati</taxon>
        <taxon>Bacteroidota</taxon>
        <taxon>Sphingobacteriia</taxon>
        <taxon>Sphingobacteriales</taxon>
        <taxon>Sphingobacteriaceae</taxon>
        <taxon>Sphingobacterium</taxon>
    </lineage>
</organism>
<protein>
    <submittedName>
        <fullName evidence="4">Disulphide bond corrector protein DsbC</fullName>
    </submittedName>
</protein>